<sequence length="284" mass="31302">MCPPGTPWMMWAGCLCVFVAVVSADSAEITVYGKLGGEVVLNLEGASLTVNSKIQWKFGKNIIMDNDDISPLWQDRVHFNTSNGALTIKGLTHNDGGVYTPTIDNNNVFTDGNPVKLAVISAVPVPTVTESCDKKRTSCTLTCAGNTTGAEPVIYVWRAEDAVMSESSVSIRISKEHRSSVEDFTCELKNNISQESSQLFHNPFFGDPKEEPKIAMGATVFVVLLTSVVLLVFFHRWKAGMWFFQKDSMPWKADFWRWQNGQCAAVSNGNPGSKQRTDEESSMT</sequence>
<dbReference type="Gene3D" id="2.60.40.10">
    <property type="entry name" value="Immunoglobulins"/>
    <property type="match status" value="2"/>
</dbReference>
<keyword evidence="4" id="KW-0325">Glycoprotein</keyword>
<dbReference type="SUPFAM" id="SSF48726">
    <property type="entry name" value="Immunoglobulin"/>
    <property type="match status" value="1"/>
</dbReference>
<dbReference type="RefSeq" id="XP_028250957.1">
    <property type="nucleotide sequence ID" value="XM_028395156.1"/>
</dbReference>
<gene>
    <name evidence="9" type="primary">LOC114427244</name>
</gene>
<protein>
    <submittedName>
        <fullName evidence="9">Uncharacterized protein LOC114427244</fullName>
    </submittedName>
</protein>
<feature type="domain" description="Ig-like" evidence="7">
    <location>
        <begin position="126"/>
        <end position="197"/>
    </location>
</feature>
<feature type="signal peptide" evidence="6">
    <location>
        <begin position="1"/>
        <end position="24"/>
    </location>
</feature>
<dbReference type="Proteomes" id="UP000515145">
    <property type="component" value="Chromosome 2"/>
</dbReference>
<dbReference type="InParanoid" id="A0A6P7HK71"/>
<dbReference type="GO" id="GO:0016020">
    <property type="term" value="C:membrane"/>
    <property type="evidence" value="ECO:0007669"/>
    <property type="project" value="UniProtKB-SubCell"/>
</dbReference>
<evidence type="ECO:0000256" key="5">
    <source>
        <dbReference type="SAM" id="Phobius"/>
    </source>
</evidence>
<proteinExistence type="predicted"/>
<dbReference type="GeneID" id="114427244"/>
<evidence type="ECO:0000256" key="2">
    <source>
        <dbReference type="ARBA" id="ARBA00022729"/>
    </source>
</evidence>
<feature type="chain" id="PRO_5027843951" evidence="6">
    <location>
        <begin position="25"/>
        <end position="284"/>
    </location>
</feature>
<dbReference type="OrthoDB" id="9427418at2759"/>
<evidence type="ECO:0000259" key="7">
    <source>
        <dbReference type="PROSITE" id="PS50835"/>
    </source>
</evidence>
<dbReference type="PANTHER" id="PTHR12080">
    <property type="entry name" value="SIGNALING LYMPHOCYTIC ACTIVATION MOLECULE"/>
    <property type="match status" value="1"/>
</dbReference>
<accession>A0A6P7HK71</accession>
<keyword evidence="8" id="KW-1185">Reference proteome</keyword>
<name>A0A6P7HK71_9TELE</name>
<dbReference type="InterPro" id="IPR015631">
    <property type="entry name" value="CD2/SLAM_rcpt"/>
</dbReference>
<organism evidence="8 9">
    <name type="scientific">Parambassis ranga</name>
    <name type="common">Indian glassy fish</name>
    <dbReference type="NCBI Taxonomy" id="210632"/>
    <lineage>
        <taxon>Eukaryota</taxon>
        <taxon>Metazoa</taxon>
        <taxon>Chordata</taxon>
        <taxon>Craniata</taxon>
        <taxon>Vertebrata</taxon>
        <taxon>Euteleostomi</taxon>
        <taxon>Actinopterygii</taxon>
        <taxon>Neopterygii</taxon>
        <taxon>Teleostei</taxon>
        <taxon>Neoteleostei</taxon>
        <taxon>Acanthomorphata</taxon>
        <taxon>Ovalentaria</taxon>
        <taxon>Ambassidae</taxon>
        <taxon>Parambassis</taxon>
    </lineage>
</organism>
<evidence type="ECO:0000256" key="6">
    <source>
        <dbReference type="SAM" id="SignalP"/>
    </source>
</evidence>
<dbReference type="InterPro" id="IPR007110">
    <property type="entry name" value="Ig-like_dom"/>
</dbReference>
<dbReference type="InterPro" id="IPR036179">
    <property type="entry name" value="Ig-like_dom_sf"/>
</dbReference>
<keyword evidence="3 5" id="KW-0472">Membrane</keyword>
<evidence type="ECO:0000256" key="4">
    <source>
        <dbReference type="ARBA" id="ARBA00023180"/>
    </source>
</evidence>
<evidence type="ECO:0000256" key="3">
    <source>
        <dbReference type="ARBA" id="ARBA00023136"/>
    </source>
</evidence>
<evidence type="ECO:0000313" key="8">
    <source>
        <dbReference type="Proteomes" id="UP000515145"/>
    </source>
</evidence>
<dbReference type="AlphaFoldDB" id="A0A6P7HK71"/>
<comment type="subcellular location">
    <subcellularLocation>
        <location evidence="1">Membrane</location>
    </subcellularLocation>
</comment>
<keyword evidence="2 6" id="KW-0732">Signal</keyword>
<evidence type="ECO:0000256" key="1">
    <source>
        <dbReference type="ARBA" id="ARBA00004370"/>
    </source>
</evidence>
<dbReference type="PANTHER" id="PTHR12080:SF125">
    <property type="entry name" value="CD48 ANTIGEN-LIKE"/>
    <property type="match status" value="1"/>
</dbReference>
<feature type="transmembrane region" description="Helical" evidence="5">
    <location>
        <begin position="214"/>
        <end position="234"/>
    </location>
</feature>
<keyword evidence="5" id="KW-1133">Transmembrane helix</keyword>
<dbReference type="PROSITE" id="PS50835">
    <property type="entry name" value="IG_LIKE"/>
    <property type="match status" value="1"/>
</dbReference>
<dbReference type="InterPro" id="IPR013783">
    <property type="entry name" value="Ig-like_fold"/>
</dbReference>
<keyword evidence="5" id="KW-0812">Transmembrane</keyword>
<evidence type="ECO:0000313" key="9">
    <source>
        <dbReference type="RefSeq" id="XP_028250957.1"/>
    </source>
</evidence>
<reference evidence="9" key="1">
    <citation type="submission" date="2025-08" db="UniProtKB">
        <authorList>
            <consortium name="RefSeq"/>
        </authorList>
    </citation>
    <scope>IDENTIFICATION</scope>
</reference>